<comment type="caution">
    <text evidence="1">The sequence shown here is derived from an EMBL/GenBank/DDBJ whole genome shotgun (WGS) entry which is preliminary data.</text>
</comment>
<organism evidence="1 2">
    <name type="scientific">Leptobacterium flavescens</name>
    <dbReference type="NCBI Taxonomy" id="472055"/>
    <lineage>
        <taxon>Bacteria</taxon>
        <taxon>Pseudomonadati</taxon>
        <taxon>Bacteroidota</taxon>
        <taxon>Flavobacteriia</taxon>
        <taxon>Flavobacteriales</taxon>
        <taxon>Flavobacteriaceae</taxon>
        <taxon>Leptobacterium</taxon>
    </lineage>
</organism>
<dbReference type="InterPro" id="IPR011322">
    <property type="entry name" value="N-reg_PII-like_a/b"/>
</dbReference>
<proteinExistence type="predicted"/>
<name>A0A6P0UP04_9FLAO</name>
<protein>
    <submittedName>
        <fullName evidence="1">DUF2007 domain-containing protein</fullName>
    </submittedName>
</protein>
<evidence type="ECO:0000313" key="1">
    <source>
        <dbReference type="EMBL" id="NER14222.1"/>
    </source>
</evidence>
<dbReference type="Proteomes" id="UP000468581">
    <property type="component" value="Unassembled WGS sequence"/>
</dbReference>
<dbReference type="RefSeq" id="WP_163607516.1">
    <property type="nucleotide sequence ID" value="NZ_JAABOO010000003.1"/>
</dbReference>
<reference evidence="1 2" key="1">
    <citation type="submission" date="2020-01" db="EMBL/GenBank/DDBJ databases">
        <title>Leptobacterium flavescens.</title>
        <authorList>
            <person name="Wang G."/>
        </authorList>
    </citation>
    <scope>NUCLEOTIDE SEQUENCE [LARGE SCALE GENOMIC DNA]</scope>
    <source>
        <strain evidence="1 2">KCTC 22160</strain>
    </source>
</reference>
<dbReference type="SUPFAM" id="SSF54913">
    <property type="entry name" value="GlnB-like"/>
    <property type="match status" value="1"/>
</dbReference>
<dbReference type="EMBL" id="JAABOO010000003">
    <property type="protein sequence ID" value="NER14222.1"/>
    <property type="molecule type" value="Genomic_DNA"/>
</dbReference>
<dbReference type="AlphaFoldDB" id="A0A6P0UP04"/>
<evidence type="ECO:0000313" key="2">
    <source>
        <dbReference type="Proteomes" id="UP000468581"/>
    </source>
</evidence>
<gene>
    <name evidence="1" type="ORF">GWK08_12280</name>
</gene>
<accession>A0A6P0UP04</accession>
<keyword evidence="2" id="KW-1185">Reference proteome</keyword>
<sequence length="80" mass="9108">MENFIVVATFTYPFEYAVLKLILEEEGIPYVFENETMVAITPFYSNALGGIKLKVHRKDAKATIEIIKDLGQKNSNLRIV</sequence>